<keyword evidence="4 6" id="KW-0472">Membrane</keyword>
<feature type="transmembrane region" description="Helical" evidence="6">
    <location>
        <begin position="344"/>
        <end position="365"/>
    </location>
</feature>
<dbReference type="Pfam" id="PF07690">
    <property type="entry name" value="MFS_1"/>
    <property type="match status" value="1"/>
</dbReference>
<feature type="region of interest" description="Disordered" evidence="5">
    <location>
        <begin position="684"/>
        <end position="728"/>
    </location>
</feature>
<dbReference type="EMBL" id="SPOI01000070">
    <property type="protein sequence ID" value="TIB38178.1"/>
    <property type="molecule type" value="Genomic_DNA"/>
</dbReference>
<dbReference type="AlphaFoldDB" id="A0A4T0J6Y6"/>
<feature type="compositionally biased region" description="Basic and acidic residues" evidence="5">
    <location>
        <begin position="1"/>
        <end position="15"/>
    </location>
</feature>
<sequence>MKSDDESTLHSERHSHNNSLSNLNIRCGGDHTGDYDKATNLEIKGQELQREQRTDDRVSDKGSEINTDKQQQQRQHDASTSNSTPEHTNNGENAVVEKEQRTDGLDDQTNLMPRKQIIVVFMGVSSALFISLLDQTVISTALPDISSEFHAAGKGNWVATSYLLTSTAWQGLIGVIVAISNSLGPILGGVFTETIGWRWIFWINLPLTGAAILIVQIFLPQKRITSNPREQIKRIDYIGTILVLASTTLTLLSLNWGGNEYAWDSAVVIALLVVGVVLMVVFVLVEASSFINLPILPMYLFNDRSVSASFFCTFFSGTIFYGALYFLPHYLQVVKEYSPLRSGVVLLGLILTQTLFSFTSGVIVSKTGGYRVNIWTGFLMWTIGLGLFTMLSPSTSIAEFVGFSVISGFGAGNTFQTTLLSVQAAVKRQEIAVATGGRNFIRLLGGTIGLALCDVILRNTLITGLHSLGSSESEINEITQDPTAIRTVEGIDTGKVLGIYCDGIRNIFILFTAASGASFACSLLIRQYALDKPDDQILKEEGKEWNEEHHLAVLLTVAAKPSFNVPPLLFILEYTLVNAPTRARNAQSLSLTRPHLHVIEEFTLERGPISVLFKAVASPFLHLEDRSPSPQVDQDEKVDKFDHPQQPALTIPHTLSNIHNVQPTECVPITQPSLYSLSMDHKPQPYMHTPIPQLSSYQDDSPSNSTVFSSPATPSYSQSQPDFLYTQPPPPHAFNFYESASPFVYLNTQLQAQAKHTQPTHTHAHYTINHHSQLLTPPQSADPNQFGPFAYGPPPMSPVGVEDEFGTYPFVPPSPPLTGYSSTHFDENAYQDPYPSQPHVLTGLGLDLVQDTE</sequence>
<dbReference type="PANTHER" id="PTHR23501:SF189">
    <property type="entry name" value="DRUG TRANSPORTER, PUTATIVE (AFU_ORTHOLOGUE AFUA_4G03920)-RELATED"/>
    <property type="match status" value="1"/>
</dbReference>
<keyword evidence="2 6" id="KW-0812">Transmembrane</keyword>
<feature type="compositionally biased region" description="Polar residues" evidence="5">
    <location>
        <begin position="692"/>
        <end position="721"/>
    </location>
</feature>
<evidence type="ECO:0000256" key="6">
    <source>
        <dbReference type="SAM" id="Phobius"/>
    </source>
</evidence>
<evidence type="ECO:0000256" key="5">
    <source>
        <dbReference type="SAM" id="MobiDB-lite"/>
    </source>
</evidence>
<dbReference type="InterPro" id="IPR011701">
    <property type="entry name" value="MFS"/>
</dbReference>
<evidence type="ECO:0000256" key="3">
    <source>
        <dbReference type="ARBA" id="ARBA00022989"/>
    </source>
</evidence>
<feature type="compositionally biased region" description="Basic and acidic residues" evidence="5">
    <location>
        <begin position="28"/>
        <end position="67"/>
    </location>
</feature>
<feature type="compositionally biased region" description="Polar residues" evidence="5">
    <location>
        <begin position="68"/>
        <end position="92"/>
    </location>
</feature>
<dbReference type="Gene3D" id="1.20.1720.10">
    <property type="entry name" value="Multidrug resistance protein D"/>
    <property type="match status" value="1"/>
</dbReference>
<keyword evidence="3 6" id="KW-1133">Transmembrane helix</keyword>
<proteinExistence type="predicted"/>
<evidence type="ECO:0008006" key="9">
    <source>
        <dbReference type="Google" id="ProtNLM"/>
    </source>
</evidence>
<feature type="compositionally biased region" description="Basic and acidic residues" evidence="5">
    <location>
        <begin position="95"/>
        <end position="104"/>
    </location>
</feature>
<evidence type="ECO:0000256" key="1">
    <source>
        <dbReference type="ARBA" id="ARBA00004141"/>
    </source>
</evidence>
<organism evidence="7 8">
    <name type="scientific">Wallemia ichthyophaga</name>
    <dbReference type="NCBI Taxonomy" id="245174"/>
    <lineage>
        <taxon>Eukaryota</taxon>
        <taxon>Fungi</taxon>
        <taxon>Dikarya</taxon>
        <taxon>Basidiomycota</taxon>
        <taxon>Wallemiomycotina</taxon>
        <taxon>Wallemiomycetes</taxon>
        <taxon>Wallemiales</taxon>
        <taxon>Wallemiaceae</taxon>
        <taxon>Wallemia</taxon>
    </lineage>
</organism>
<feature type="region of interest" description="Disordered" evidence="5">
    <location>
        <begin position="1"/>
        <end position="108"/>
    </location>
</feature>
<comment type="caution">
    <text evidence="7">The sequence shown here is derived from an EMBL/GenBank/DDBJ whole genome shotgun (WGS) entry which is preliminary data.</text>
</comment>
<dbReference type="GO" id="GO:0005886">
    <property type="term" value="C:plasma membrane"/>
    <property type="evidence" value="ECO:0007669"/>
    <property type="project" value="TreeGrafter"/>
</dbReference>
<feature type="transmembrane region" description="Helical" evidence="6">
    <location>
        <begin position="117"/>
        <end position="138"/>
    </location>
</feature>
<gene>
    <name evidence="7" type="ORF">E3P86_01782</name>
</gene>
<evidence type="ECO:0000313" key="8">
    <source>
        <dbReference type="Proteomes" id="UP000310689"/>
    </source>
</evidence>
<evidence type="ECO:0000256" key="2">
    <source>
        <dbReference type="ARBA" id="ARBA00022692"/>
    </source>
</evidence>
<dbReference type="Gene3D" id="1.20.1250.20">
    <property type="entry name" value="MFS general substrate transporter like domains"/>
    <property type="match status" value="1"/>
</dbReference>
<feature type="region of interest" description="Disordered" evidence="5">
    <location>
        <begin position="812"/>
        <end position="839"/>
    </location>
</feature>
<feature type="transmembrane region" description="Helical" evidence="6">
    <location>
        <begin position="266"/>
        <end position="285"/>
    </location>
</feature>
<evidence type="ECO:0000313" key="7">
    <source>
        <dbReference type="EMBL" id="TIB38178.1"/>
    </source>
</evidence>
<comment type="subcellular location">
    <subcellularLocation>
        <location evidence="1">Membrane</location>
        <topology evidence="1">Multi-pass membrane protein</topology>
    </subcellularLocation>
</comment>
<feature type="transmembrane region" description="Helical" evidence="6">
    <location>
        <begin position="235"/>
        <end position="254"/>
    </location>
</feature>
<feature type="transmembrane region" description="Helical" evidence="6">
    <location>
        <begin position="199"/>
        <end position="219"/>
    </location>
</feature>
<reference evidence="7 8" key="1">
    <citation type="submission" date="2019-03" db="EMBL/GenBank/DDBJ databases">
        <title>Sequencing 23 genomes of Wallemia ichthyophaga.</title>
        <authorList>
            <person name="Gostincar C."/>
        </authorList>
    </citation>
    <scope>NUCLEOTIDE SEQUENCE [LARGE SCALE GENOMIC DNA]</scope>
    <source>
        <strain evidence="7 8">EXF-6200</strain>
    </source>
</reference>
<dbReference type="GO" id="GO:0022857">
    <property type="term" value="F:transmembrane transporter activity"/>
    <property type="evidence" value="ECO:0007669"/>
    <property type="project" value="InterPro"/>
</dbReference>
<dbReference type="PANTHER" id="PTHR23501">
    <property type="entry name" value="MAJOR FACILITATOR SUPERFAMILY"/>
    <property type="match status" value="1"/>
</dbReference>
<accession>A0A4T0J6Y6</accession>
<dbReference type="SUPFAM" id="SSF103473">
    <property type="entry name" value="MFS general substrate transporter"/>
    <property type="match status" value="1"/>
</dbReference>
<feature type="transmembrane region" description="Helical" evidence="6">
    <location>
        <begin position="372"/>
        <end position="391"/>
    </location>
</feature>
<dbReference type="InterPro" id="IPR036259">
    <property type="entry name" value="MFS_trans_sf"/>
</dbReference>
<evidence type="ECO:0000256" key="4">
    <source>
        <dbReference type="ARBA" id="ARBA00023136"/>
    </source>
</evidence>
<protein>
    <recommendedName>
        <fullName evidence="9">Major facilitator superfamily (MFS) profile domain-containing protein</fullName>
    </recommendedName>
</protein>
<dbReference type="Proteomes" id="UP000310689">
    <property type="component" value="Unassembled WGS sequence"/>
</dbReference>
<name>A0A4T0J6Y6_WALIC</name>
<feature type="transmembrane region" description="Helical" evidence="6">
    <location>
        <begin position="306"/>
        <end position="324"/>
    </location>
</feature>